<evidence type="ECO:0000259" key="2">
    <source>
        <dbReference type="Pfam" id="PF00534"/>
    </source>
</evidence>
<dbReference type="Gene3D" id="3.40.50.2000">
    <property type="entry name" value="Glycogen Phosphorylase B"/>
    <property type="match status" value="1"/>
</dbReference>
<dbReference type="RefSeq" id="WP_014203336.1">
    <property type="nucleotide sequence ID" value="NC_016599.1"/>
</dbReference>
<protein>
    <submittedName>
        <fullName evidence="3">Glycosyltransferase</fullName>
    </submittedName>
</protein>
<organism evidence="3 4">
    <name type="scientific">Owenweeksia hongkongensis (strain DSM 17368 / CIP 108786 / JCM 12287 / NRRL B-23963 / UST20020801)</name>
    <dbReference type="NCBI Taxonomy" id="926562"/>
    <lineage>
        <taxon>Bacteria</taxon>
        <taxon>Pseudomonadati</taxon>
        <taxon>Bacteroidota</taxon>
        <taxon>Flavobacteriia</taxon>
        <taxon>Flavobacteriales</taxon>
        <taxon>Owenweeksiaceae</taxon>
        <taxon>Owenweeksia</taxon>
    </lineage>
</organism>
<dbReference type="GO" id="GO:0016757">
    <property type="term" value="F:glycosyltransferase activity"/>
    <property type="evidence" value="ECO:0007669"/>
    <property type="project" value="InterPro"/>
</dbReference>
<dbReference type="OrthoDB" id="9811239at2"/>
<dbReference type="Proteomes" id="UP000005631">
    <property type="component" value="Chromosome"/>
</dbReference>
<dbReference type="HOGENOM" id="CLU_061541_0_0_10"/>
<keyword evidence="4" id="KW-1185">Reference proteome</keyword>
<dbReference type="STRING" id="926562.Oweho_3034"/>
<evidence type="ECO:0000256" key="1">
    <source>
        <dbReference type="ARBA" id="ARBA00022679"/>
    </source>
</evidence>
<evidence type="ECO:0000313" key="4">
    <source>
        <dbReference type="Proteomes" id="UP000005631"/>
    </source>
</evidence>
<dbReference type="SUPFAM" id="SSF53756">
    <property type="entry name" value="UDP-Glycosyltransferase/glycogen phosphorylase"/>
    <property type="match status" value="1"/>
</dbReference>
<name>G8R2H7_OWEHD</name>
<dbReference type="EMBL" id="CP003156">
    <property type="protein sequence ID" value="AEV33989.1"/>
    <property type="molecule type" value="Genomic_DNA"/>
</dbReference>
<keyword evidence="1 3" id="KW-0808">Transferase</keyword>
<dbReference type="InterPro" id="IPR001296">
    <property type="entry name" value="Glyco_trans_1"/>
</dbReference>
<dbReference type="PANTHER" id="PTHR46401:SF2">
    <property type="entry name" value="GLYCOSYLTRANSFERASE WBBK-RELATED"/>
    <property type="match status" value="1"/>
</dbReference>
<feature type="domain" description="Glycosyl transferase family 1" evidence="2">
    <location>
        <begin position="187"/>
        <end position="332"/>
    </location>
</feature>
<dbReference type="GO" id="GO:0009103">
    <property type="term" value="P:lipopolysaccharide biosynthetic process"/>
    <property type="evidence" value="ECO:0007669"/>
    <property type="project" value="TreeGrafter"/>
</dbReference>
<dbReference type="PANTHER" id="PTHR46401">
    <property type="entry name" value="GLYCOSYLTRANSFERASE WBBK-RELATED"/>
    <property type="match status" value="1"/>
</dbReference>
<gene>
    <name evidence="3" type="ordered locus">Oweho_3034</name>
</gene>
<dbReference type="AlphaFoldDB" id="G8R2H7"/>
<dbReference type="eggNOG" id="COG0438">
    <property type="taxonomic scope" value="Bacteria"/>
</dbReference>
<dbReference type="Pfam" id="PF00534">
    <property type="entry name" value="Glycos_transf_1"/>
    <property type="match status" value="1"/>
</dbReference>
<proteinExistence type="predicted"/>
<reference evidence="3 4" key="1">
    <citation type="journal article" date="2012" name="Stand. Genomic Sci.">
        <title>Genome sequence of the orange-pigmented seawater bacterium Owenweeksia hongkongensis type strain (UST20020801(T)).</title>
        <authorList>
            <person name="Riedel T."/>
            <person name="Held B."/>
            <person name="Nolan M."/>
            <person name="Lucas S."/>
            <person name="Lapidus A."/>
            <person name="Tice H."/>
            <person name="Del Rio T.G."/>
            <person name="Cheng J.F."/>
            <person name="Han C."/>
            <person name="Tapia R."/>
            <person name="Goodwin L.A."/>
            <person name="Pitluck S."/>
            <person name="Liolios K."/>
            <person name="Mavromatis K."/>
            <person name="Pagani I."/>
            <person name="Ivanova N."/>
            <person name="Mikhailova N."/>
            <person name="Pati A."/>
            <person name="Chen A."/>
            <person name="Palaniappan K."/>
            <person name="Rohde M."/>
            <person name="Tindall B.J."/>
            <person name="Detter J.C."/>
            <person name="Goker M."/>
            <person name="Woyke T."/>
            <person name="Bristow J."/>
            <person name="Eisen J.A."/>
            <person name="Markowitz V."/>
            <person name="Hugenholtz P."/>
            <person name="Klenk H.P."/>
            <person name="Kyrpides N.C."/>
        </authorList>
    </citation>
    <scope>NUCLEOTIDE SEQUENCE</scope>
    <source>
        <strain evidence="4">DSM 17368 / JCM 12287 / NRRL B-23963</strain>
    </source>
</reference>
<dbReference type="KEGG" id="oho:Oweho_3034"/>
<evidence type="ECO:0000313" key="3">
    <source>
        <dbReference type="EMBL" id="AEV33989.1"/>
    </source>
</evidence>
<accession>G8R2H7</accession>
<sequence>MNVLFTSRSTLFTQPGGDTLQVEQTAKYLRDLGHTVDIKLCGERININDYQLVHFFNIIRPADLRLNIPKQIPLVVSSIYHDYSEYDKLYRSTSSKLLYRLFGKFGLEYIKVNLRWLNGSDTFPGLKFLLSGNRKSIKALLKQSQYMFTTSHQEAELIEREIGLVPPYKKVNLGSEHISVSPSSSREGVLCAARIEGFKNQLNLIKALKDTNIPLTITGAAAANHSAYYEACQQEAGENVSFLGRVSKEELEKQFGKAKVHALISYYETTGLSTLEALKAGCNVVITDRGAQKEIFGNHAYYCEPNDIASIREAVETALAGESNHQQWVEENFSWKKAAKEISDIYQSLMKDSTT</sequence>